<dbReference type="InterPro" id="IPR001650">
    <property type="entry name" value="Helicase_C-like"/>
</dbReference>
<dbReference type="PANTHER" id="PTHR43519">
    <property type="entry name" value="ATP-DEPENDENT RNA HELICASE HRPB"/>
    <property type="match status" value="1"/>
</dbReference>
<reference evidence="8 9" key="1">
    <citation type="submission" date="2018-12" db="EMBL/GenBank/DDBJ databases">
        <title>Complete genome sequencing of Tabrizicola sp. K13M18.</title>
        <authorList>
            <person name="Bae J.-W."/>
        </authorList>
    </citation>
    <scope>NUCLEOTIDE SEQUENCE [LARGE SCALE GENOMIC DNA]</scope>
    <source>
        <strain evidence="8 9">K13M18</strain>
    </source>
</reference>
<gene>
    <name evidence="8" type="primary">hrpB</name>
    <name evidence="8" type="ORF">EI545_15380</name>
</gene>
<evidence type="ECO:0000256" key="5">
    <source>
        <dbReference type="SAM" id="MobiDB-lite"/>
    </source>
</evidence>
<evidence type="ECO:0000259" key="6">
    <source>
        <dbReference type="PROSITE" id="PS51192"/>
    </source>
</evidence>
<name>A0A3S8U968_9RHOB</name>
<dbReference type="Pfam" id="PF24473">
    <property type="entry name" value="CON_HrpB"/>
    <property type="match status" value="1"/>
</dbReference>
<dbReference type="PIRSF" id="PIRSF005496">
    <property type="entry name" value="ATP_hel_hrpB"/>
    <property type="match status" value="1"/>
</dbReference>
<organism evidence="8 9">
    <name type="scientific">Tabrizicola piscis</name>
    <dbReference type="NCBI Taxonomy" id="2494374"/>
    <lineage>
        <taxon>Bacteria</taxon>
        <taxon>Pseudomonadati</taxon>
        <taxon>Pseudomonadota</taxon>
        <taxon>Alphaproteobacteria</taxon>
        <taxon>Rhodobacterales</taxon>
        <taxon>Paracoccaceae</taxon>
        <taxon>Tabrizicola</taxon>
    </lineage>
</organism>
<dbReference type="Proteomes" id="UP000282002">
    <property type="component" value="Chromosome"/>
</dbReference>
<dbReference type="SMART" id="SM00847">
    <property type="entry name" value="HA2"/>
    <property type="match status" value="1"/>
</dbReference>
<sequence length="844" mass="89973">MRDPLPIDAALPALRDALGARGMAVLQAPPGAGKTTVVPLDLLAHGITPGRILMLEPRRLAARAAAERMAETLGEPVGKTVGYRIRGEAKVSATTRIEVVTEGILTRMIQNDPELAGVGLVIFDEFHERSLNADLGLALCLEVRGALRPDLQLLVMSATLDAAPVAVLMGDAPVVTSDGRAFPVETRWLPRPADTSLRLEAVVAGAVRQAVEETEGGILVFLPGEGEIRLVEGMLSGLQGCAIRPLFGAMDFAAQRAALTPVAGRKVVLATSIAETSLTLPDIRVVIDAGRARRARFDPNSGMSRLVTERVTKAEADQRRGRAGRVSAGVCYRLWTKGEEGGLAPFPPAEIEVADLAGLALELALWGGADLPFLTPPPAGPMAEARALLQGLGALDAKGHITAHGRRLAALPLHPRLGHMLSVAGPEAATLAALLAERDPLRGAPPDLGLRMQAIKRPGPEAHRPTIERIKEEARRLAASMRAERAPPPPSPPHEGKGGRRMTSAEAAGDVAPLPPRGGGMGRGGTPTGLSLAEMAALAYPDRIGLRRKGEAPRWVLSGGKGAAMAAGLPLSGARLIVATDLDGDTREATIRQAVAISEAEVRGLYADRIQWEDVCDWSRREGKVLARRQERLGALVLDDRAWTAPPERVARAALDGIRQLGLPWTAAARRLRARARLARAEGWPGVEDADLLATAEDWLLPHLTGVKTEADLRALDLTPALQGLLGWDRLTEMDRLAPGSFETPLGRKIHIDYDGDAPAISVRLQEMFGVTVHPVVGAARMPVRVTLLSPAQAPVQVTTDLPRFWATSYADVRKDMRGAYPRHPWPEDPTVAEPTLRAKPRGT</sequence>
<dbReference type="InterPro" id="IPR056329">
    <property type="entry name" value="CON_HrpB"/>
</dbReference>
<dbReference type="GO" id="GO:0004386">
    <property type="term" value="F:helicase activity"/>
    <property type="evidence" value="ECO:0007669"/>
    <property type="project" value="UniProtKB-KW"/>
</dbReference>
<dbReference type="CDD" id="cd18791">
    <property type="entry name" value="SF2_C_RHA"/>
    <property type="match status" value="1"/>
</dbReference>
<dbReference type="InterPro" id="IPR014001">
    <property type="entry name" value="Helicase_ATP-bd"/>
</dbReference>
<dbReference type="PROSITE" id="PS51192">
    <property type="entry name" value="HELICASE_ATP_BIND_1"/>
    <property type="match status" value="1"/>
</dbReference>
<accession>A0A3S8U968</accession>
<feature type="domain" description="Helicase ATP-binding" evidence="6">
    <location>
        <begin position="15"/>
        <end position="178"/>
    </location>
</feature>
<dbReference type="NCBIfam" id="TIGR01970">
    <property type="entry name" value="DEAH_box_HrpB"/>
    <property type="match status" value="1"/>
</dbReference>
<dbReference type="Pfam" id="PF00270">
    <property type="entry name" value="DEAD"/>
    <property type="match status" value="1"/>
</dbReference>
<evidence type="ECO:0000256" key="4">
    <source>
        <dbReference type="ARBA" id="ARBA00022840"/>
    </source>
</evidence>
<dbReference type="CDD" id="cd17990">
    <property type="entry name" value="DEXHc_HrpB"/>
    <property type="match status" value="1"/>
</dbReference>
<keyword evidence="2" id="KW-0378">Hydrolase</keyword>
<dbReference type="Pfam" id="PF08482">
    <property type="entry name" value="HrpB_C"/>
    <property type="match status" value="1"/>
</dbReference>
<feature type="region of interest" description="Disordered" evidence="5">
    <location>
        <begin position="475"/>
        <end position="526"/>
    </location>
</feature>
<dbReference type="InterPro" id="IPR010225">
    <property type="entry name" value="HrpB"/>
</dbReference>
<dbReference type="InterPro" id="IPR011545">
    <property type="entry name" value="DEAD/DEAH_box_helicase_dom"/>
</dbReference>
<dbReference type="Gene3D" id="3.40.50.300">
    <property type="entry name" value="P-loop containing nucleotide triphosphate hydrolases"/>
    <property type="match status" value="2"/>
</dbReference>
<feature type="domain" description="Helicase C-terminal" evidence="7">
    <location>
        <begin position="206"/>
        <end position="367"/>
    </location>
</feature>
<dbReference type="GO" id="GO:0003676">
    <property type="term" value="F:nucleic acid binding"/>
    <property type="evidence" value="ECO:0007669"/>
    <property type="project" value="InterPro"/>
</dbReference>
<dbReference type="Pfam" id="PF04408">
    <property type="entry name" value="WHD_HA2"/>
    <property type="match status" value="1"/>
</dbReference>
<dbReference type="GO" id="GO:0005524">
    <property type="term" value="F:ATP binding"/>
    <property type="evidence" value="ECO:0007669"/>
    <property type="project" value="UniProtKB-KW"/>
</dbReference>
<dbReference type="InterPro" id="IPR007502">
    <property type="entry name" value="Helicase-assoc_dom"/>
</dbReference>
<protein>
    <submittedName>
        <fullName evidence="8">ATP-dependent helicase HrpB</fullName>
    </submittedName>
</protein>
<dbReference type="InterPro" id="IPR027417">
    <property type="entry name" value="P-loop_NTPase"/>
</dbReference>
<dbReference type="OrthoDB" id="9805617at2"/>
<evidence type="ECO:0000256" key="1">
    <source>
        <dbReference type="ARBA" id="ARBA00022741"/>
    </source>
</evidence>
<evidence type="ECO:0000313" key="8">
    <source>
        <dbReference type="EMBL" id="AZL60089.1"/>
    </source>
</evidence>
<dbReference type="SMART" id="SM00487">
    <property type="entry name" value="DEXDc"/>
    <property type="match status" value="1"/>
</dbReference>
<keyword evidence="4" id="KW-0067">ATP-binding</keyword>
<dbReference type="AlphaFoldDB" id="A0A3S8U968"/>
<dbReference type="SUPFAM" id="SSF52540">
    <property type="entry name" value="P-loop containing nucleoside triphosphate hydrolases"/>
    <property type="match status" value="1"/>
</dbReference>
<dbReference type="InterPro" id="IPR048333">
    <property type="entry name" value="HA2_WH"/>
</dbReference>
<evidence type="ECO:0000259" key="7">
    <source>
        <dbReference type="PROSITE" id="PS51194"/>
    </source>
</evidence>
<dbReference type="EMBL" id="CP034328">
    <property type="protein sequence ID" value="AZL60089.1"/>
    <property type="molecule type" value="Genomic_DNA"/>
</dbReference>
<evidence type="ECO:0000313" key="9">
    <source>
        <dbReference type="Proteomes" id="UP000282002"/>
    </source>
</evidence>
<keyword evidence="9" id="KW-1185">Reference proteome</keyword>
<dbReference type="FunFam" id="3.40.50.300:FF:002125">
    <property type="entry name" value="ATP-dependent helicase HrpB"/>
    <property type="match status" value="1"/>
</dbReference>
<dbReference type="PROSITE" id="PS51194">
    <property type="entry name" value="HELICASE_CTER"/>
    <property type="match status" value="1"/>
</dbReference>
<evidence type="ECO:0000256" key="3">
    <source>
        <dbReference type="ARBA" id="ARBA00022806"/>
    </source>
</evidence>
<keyword evidence="1" id="KW-0547">Nucleotide-binding</keyword>
<dbReference type="RefSeq" id="WP_125326284.1">
    <property type="nucleotide sequence ID" value="NZ_CP034328.1"/>
</dbReference>
<dbReference type="KEGG" id="taw:EI545_15380"/>
<dbReference type="GO" id="GO:0016787">
    <property type="term" value="F:hydrolase activity"/>
    <property type="evidence" value="ECO:0007669"/>
    <property type="project" value="UniProtKB-KW"/>
</dbReference>
<dbReference type="SMART" id="SM00490">
    <property type="entry name" value="HELICc"/>
    <property type="match status" value="1"/>
</dbReference>
<evidence type="ECO:0000256" key="2">
    <source>
        <dbReference type="ARBA" id="ARBA00022801"/>
    </source>
</evidence>
<dbReference type="PANTHER" id="PTHR43519:SF1">
    <property type="entry name" value="ATP-DEPENDENT RNA HELICASE HRPB"/>
    <property type="match status" value="1"/>
</dbReference>
<feature type="compositionally biased region" description="Gly residues" evidence="5">
    <location>
        <begin position="517"/>
        <end position="526"/>
    </location>
</feature>
<proteinExistence type="predicted"/>
<dbReference type="InterPro" id="IPR049614">
    <property type="entry name" value="HrpB_DEXH"/>
</dbReference>
<dbReference type="Pfam" id="PF00271">
    <property type="entry name" value="Helicase_C"/>
    <property type="match status" value="1"/>
</dbReference>
<dbReference type="Gene3D" id="1.20.120.1080">
    <property type="match status" value="1"/>
</dbReference>
<dbReference type="InterPro" id="IPR013689">
    <property type="entry name" value="RNA_helicase_ATP-dep_HrpB_C"/>
</dbReference>
<keyword evidence="3 8" id="KW-0347">Helicase</keyword>
<feature type="region of interest" description="Disordered" evidence="5">
    <location>
        <begin position="820"/>
        <end position="844"/>
    </location>
</feature>